<evidence type="ECO:0000256" key="3">
    <source>
        <dbReference type="ARBA" id="ARBA00022692"/>
    </source>
</evidence>
<evidence type="ECO:0000256" key="1">
    <source>
        <dbReference type="ARBA" id="ARBA00004370"/>
    </source>
</evidence>
<sequence length="324" mass="34281">MYRFLLSRQWVILTLLGVALVPVMVELGFWQLHRHEARVAHNELISSSLRARAVPFAQLSRGERGPAEDDQFRTATATGRYDTGHEVVVRQRTGADEHSIGYFVLTPLVQRDGKAVLVNRGWIEADGDLTRFPDVPAAPRGEVTVTGRAMLDETSEASGIKDKQGLPPRQVMLIDSRQQAEAMDSPVLGGYLQLTATSPDPPGDQPEEVAEPDHSSIGPHMAYAVQWWLFAAAVPVGWVVLVRREHRDRLAAELAECEGTGAGEGSAKGGGDSAPADSPAGIEDAGIENGAGEDGAGEVGESGQVGEPGKASPTTSAAGPPSAG</sequence>
<dbReference type="InterPro" id="IPR002994">
    <property type="entry name" value="Surf1/Shy1"/>
</dbReference>
<dbReference type="Proteomes" id="UP001595997">
    <property type="component" value="Unassembled WGS sequence"/>
</dbReference>
<dbReference type="Pfam" id="PF02104">
    <property type="entry name" value="SURF1"/>
    <property type="match status" value="1"/>
</dbReference>
<keyword evidence="5 6" id="KW-0472">Membrane</keyword>
<feature type="region of interest" description="Disordered" evidence="7">
    <location>
        <begin position="260"/>
        <end position="324"/>
    </location>
</feature>
<keyword evidence="4 6" id="KW-1133">Transmembrane helix</keyword>
<name>A0ABV9ABE9_9ACTN</name>
<comment type="caution">
    <text evidence="8">The sequence shown here is derived from an EMBL/GenBank/DDBJ whole genome shotgun (WGS) entry which is preliminary data.</text>
</comment>
<dbReference type="EMBL" id="JBHSFH010000015">
    <property type="protein sequence ID" value="MFC4497242.1"/>
    <property type="molecule type" value="Genomic_DNA"/>
</dbReference>
<feature type="compositionally biased region" description="Gly residues" evidence="7">
    <location>
        <begin position="260"/>
        <end position="272"/>
    </location>
</feature>
<evidence type="ECO:0000256" key="5">
    <source>
        <dbReference type="ARBA" id="ARBA00023136"/>
    </source>
</evidence>
<evidence type="ECO:0000256" key="7">
    <source>
        <dbReference type="SAM" id="MobiDB-lite"/>
    </source>
</evidence>
<organism evidence="8 9">
    <name type="scientific">Streptomyces ovatisporus</name>
    <dbReference type="NCBI Taxonomy" id="1128682"/>
    <lineage>
        <taxon>Bacteria</taxon>
        <taxon>Bacillati</taxon>
        <taxon>Actinomycetota</taxon>
        <taxon>Actinomycetes</taxon>
        <taxon>Kitasatosporales</taxon>
        <taxon>Streptomycetaceae</taxon>
        <taxon>Streptomyces</taxon>
    </lineage>
</organism>
<evidence type="ECO:0000256" key="2">
    <source>
        <dbReference type="ARBA" id="ARBA00007165"/>
    </source>
</evidence>
<evidence type="ECO:0000256" key="4">
    <source>
        <dbReference type="ARBA" id="ARBA00022989"/>
    </source>
</evidence>
<feature type="compositionally biased region" description="Low complexity" evidence="7">
    <location>
        <begin position="280"/>
        <end position="290"/>
    </location>
</feature>
<dbReference type="RefSeq" id="WP_386451823.1">
    <property type="nucleotide sequence ID" value="NZ_JBHSFH010000015.1"/>
</dbReference>
<comment type="similarity">
    <text evidence="2 6">Belongs to the SURF1 family.</text>
</comment>
<feature type="transmembrane region" description="Helical" evidence="6">
    <location>
        <begin position="221"/>
        <end position="241"/>
    </location>
</feature>
<feature type="region of interest" description="Disordered" evidence="7">
    <location>
        <begin position="192"/>
        <end position="215"/>
    </location>
</feature>
<dbReference type="PROSITE" id="PS50895">
    <property type="entry name" value="SURF1"/>
    <property type="match status" value="1"/>
</dbReference>
<keyword evidence="6" id="KW-1003">Cell membrane</keyword>
<evidence type="ECO:0000313" key="9">
    <source>
        <dbReference type="Proteomes" id="UP001595997"/>
    </source>
</evidence>
<comment type="subcellular location">
    <subcellularLocation>
        <location evidence="6">Cell membrane</location>
        <topology evidence="6">Multi-pass membrane protein</topology>
    </subcellularLocation>
    <subcellularLocation>
        <location evidence="1">Membrane</location>
    </subcellularLocation>
</comment>
<keyword evidence="3 6" id="KW-0812">Transmembrane</keyword>
<gene>
    <name evidence="8" type="ORF">ACFPA8_24225</name>
</gene>
<evidence type="ECO:0000313" key="8">
    <source>
        <dbReference type="EMBL" id="MFC4497242.1"/>
    </source>
</evidence>
<dbReference type="PANTHER" id="PTHR23427:SF2">
    <property type="entry name" value="SURFEIT LOCUS PROTEIN 1"/>
    <property type="match status" value="1"/>
</dbReference>
<accession>A0ABV9ABE9</accession>
<dbReference type="InterPro" id="IPR045214">
    <property type="entry name" value="Surf1/Surf4"/>
</dbReference>
<protein>
    <recommendedName>
        <fullName evidence="6">SURF1-like protein</fullName>
    </recommendedName>
</protein>
<dbReference type="PANTHER" id="PTHR23427">
    <property type="entry name" value="SURFEIT LOCUS PROTEIN"/>
    <property type="match status" value="1"/>
</dbReference>
<dbReference type="CDD" id="cd06662">
    <property type="entry name" value="SURF1"/>
    <property type="match status" value="1"/>
</dbReference>
<comment type="caution">
    <text evidence="6">Lacks conserved residue(s) required for the propagation of feature annotation.</text>
</comment>
<evidence type="ECO:0000256" key="6">
    <source>
        <dbReference type="RuleBase" id="RU363076"/>
    </source>
</evidence>
<reference evidence="9" key="1">
    <citation type="journal article" date="2019" name="Int. J. Syst. Evol. Microbiol.">
        <title>The Global Catalogue of Microorganisms (GCM) 10K type strain sequencing project: providing services to taxonomists for standard genome sequencing and annotation.</title>
        <authorList>
            <consortium name="The Broad Institute Genomics Platform"/>
            <consortium name="The Broad Institute Genome Sequencing Center for Infectious Disease"/>
            <person name="Wu L."/>
            <person name="Ma J."/>
        </authorList>
    </citation>
    <scope>NUCLEOTIDE SEQUENCE [LARGE SCALE GENOMIC DNA]</scope>
    <source>
        <strain evidence="9">CGMCC 4.7357</strain>
    </source>
</reference>
<proteinExistence type="inferred from homology"/>
<keyword evidence="9" id="KW-1185">Reference proteome</keyword>